<reference evidence="9" key="2">
    <citation type="submission" date="2025-05" db="UniProtKB">
        <authorList>
            <consortium name="Ensembl"/>
        </authorList>
    </citation>
    <scope>IDENTIFICATION</scope>
</reference>
<feature type="compositionally biased region" description="Basic and acidic residues" evidence="7">
    <location>
        <begin position="44"/>
        <end position="53"/>
    </location>
</feature>
<evidence type="ECO:0000256" key="6">
    <source>
        <dbReference type="ARBA" id="ARBA00023315"/>
    </source>
</evidence>
<name>A0A4W2FE72_BOBOX</name>
<dbReference type="GeneTree" id="ENSGT00950000183081"/>
<keyword evidence="8" id="KW-1133">Transmembrane helix</keyword>
<organism evidence="9 11">
    <name type="scientific">Bos indicus x Bos taurus</name>
    <name type="common">Hybrid cattle</name>
    <dbReference type="NCBI Taxonomy" id="30522"/>
    <lineage>
        <taxon>Eukaryota</taxon>
        <taxon>Metazoa</taxon>
        <taxon>Chordata</taxon>
        <taxon>Craniata</taxon>
        <taxon>Vertebrata</taxon>
        <taxon>Euteleostomi</taxon>
        <taxon>Mammalia</taxon>
        <taxon>Eutheria</taxon>
        <taxon>Laurasiatheria</taxon>
        <taxon>Artiodactyla</taxon>
        <taxon>Ruminantia</taxon>
        <taxon>Pecora</taxon>
        <taxon>Bovidae</taxon>
        <taxon>Bovinae</taxon>
        <taxon>Bos</taxon>
    </lineage>
</organism>
<keyword evidence="5" id="KW-0256">Endoplasmic reticulum</keyword>
<evidence type="ECO:0000256" key="1">
    <source>
        <dbReference type="ARBA" id="ARBA00004477"/>
    </source>
</evidence>
<dbReference type="AlphaFoldDB" id="A0A4W2FE72"/>
<evidence type="ECO:0000256" key="8">
    <source>
        <dbReference type="SAM" id="Phobius"/>
    </source>
</evidence>
<feature type="transmembrane region" description="Helical" evidence="8">
    <location>
        <begin position="189"/>
        <end position="208"/>
    </location>
</feature>
<evidence type="ECO:0000256" key="7">
    <source>
        <dbReference type="SAM" id="MobiDB-lite"/>
    </source>
</evidence>
<protein>
    <recommendedName>
        <fullName evidence="3">diacylglycerol O-acyltransferase</fullName>
        <ecNumber evidence="3">2.3.1.20</ecNumber>
    </recommendedName>
</protein>
<feature type="transmembrane region" description="Helical" evidence="8">
    <location>
        <begin position="126"/>
        <end position="148"/>
    </location>
</feature>
<dbReference type="EC" id="2.3.1.20" evidence="3"/>
<dbReference type="Ensembl" id="ENSBIXT00005009751.1">
    <property type="protein sequence ID" value="ENSBIXP00005003725.1"/>
    <property type="gene ID" value="ENSBIXG00005009822.1"/>
</dbReference>
<sequence>MGDRGGAGGSRRRRTGSRPSIQGGSGPAAAEEEVRDVGAGGDAPVRDTDKDGDVDVGSGHWDLRCHRLQDSLFSSDSGFSNYRGILNWCVVMLILSNARLFLENLIKYGILVDPIQVVSLFLKDPYSWPALCLVIVANIFAVAAFQVEKRLAVGALTEQAGLLLHGVNLATILCFPAAVAFLLESITPVGSVLALMVYTILFLKLFSYRDVNLWCRERRAGAKAKAAHAPAGQQQVGSQDGSVSGLRLLPRVPGEHPPAHVPPLGLHRHDGADPAGLDSGPLLPRQLRQRGRVAVTHHRAAGGRPDVRPRLLRAQP</sequence>
<comment type="subcellular location">
    <subcellularLocation>
        <location evidence="1">Endoplasmic reticulum membrane</location>
        <topology evidence="1">Multi-pass membrane protein</topology>
    </subcellularLocation>
</comment>
<evidence type="ECO:0000313" key="10">
    <source>
        <dbReference type="Proteomes" id="UP000314981"/>
    </source>
</evidence>
<feature type="region of interest" description="Disordered" evidence="7">
    <location>
        <begin position="1"/>
        <end position="54"/>
    </location>
</feature>
<comment type="pathway">
    <text evidence="2">Lipid metabolism.</text>
</comment>
<evidence type="ECO:0000256" key="5">
    <source>
        <dbReference type="ARBA" id="ARBA00022824"/>
    </source>
</evidence>
<dbReference type="Ensembl" id="ENSBIXT00000004232.1">
    <property type="protein sequence ID" value="ENSBIXP00000030379.1"/>
    <property type="gene ID" value="ENSBIXG00000012321.1"/>
</dbReference>
<evidence type="ECO:0000256" key="3">
    <source>
        <dbReference type="ARBA" id="ARBA00013244"/>
    </source>
</evidence>
<dbReference type="Proteomes" id="UP000314981">
    <property type="component" value="Chromosome 14"/>
</dbReference>
<feature type="region of interest" description="Disordered" evidence="7">
    <location>
        <begin position="257"/>
        <end position="283"/>
    </location>
</feature>
<reference evidence="10 11" key="1">
    <citation type="submission" date="2018-11" db="EMBL/GenBank/DDBJ databases">
        <title>Haplotype-resolved cattle genomes.</title>
        <authorList>
            <person name="Low W.Y."/>
            <person name="Tearle R."/>
            <person name="Bickhart D.M."/>
            <person name="Rosen B.D."/>
            <person name="Koren S."/>
            <person name="Rhie A."/>
            <person name="Hiendleder S."/>
            <person name="Phillippy A.M."/>
            <person name="Smith T.P.L."/>
            <person name="Williams J.L."/>
        </authorList>
    </citation>
    <scope>NUCLEOTIDE SEQUENCE [LARGE SCALE GENOMIC DNA]</scope>
</reference>
<keyword evidence="8" id="KW-0812">Transmembrane</keyword>
<evidence type="ECO:0000256" key="4">
    <source>
        <dbReference type="ARBA" id="ARBA00022679"/>
    </source>
</evidence>
<keyword evidence="4" id="KW-0808">Transferase</keyword>
<keyword evidence="6" id="KW-0012">Acyltransferase</keyword>
<gene>
    <name evidence="9" type="primary">DGAT1</name>
</gene>
<evidence type="ECO:0000256" key="2">
    <source>
        <dbReference type="ARBA" id="ARBA00005189"/>
    </source>
</evidence>
<keyword evidence="10" id="KW-1185">Reference proteome</keyword>
<dbReference type="PANTHER" id="PTHR10408:SF7">
    <property type="entry name" value="DIACYLGLYCEROL O-ACYLTRANSFERASE 1"/>
    <property type="match status" value="1"/>
</dbReference>
<evidence type="ECO:0000313" key="11">
    <source>
        <dbReference type="Proteomes" id="UP000429181"/>
    </source>
</evidence>
<dbReference type="GO" id="GO:0005789">
    <property type="term" value="C:endoplasmic reticulum membrane"/>
    <property type="evidence" value="ECO:0007669"/>
    <property type="project" value="UniProtKB-SubCell"/>
</dbReference>
<dbReference type="GO" id="GO:0004144">
    <property type="term" value="F:diacylglycerol O-acyltransferase activity"/>
    <property type="evidence" value="ECO:0007669"/>
    <property type="project" value="UniProtKB-EC"/>
</dbReference>
<accession>A0A4W2FE72</accession>
<feature type="region of interest" description="Disordered" evidence="7">
    <location>
        <begin position="295"/>
        <end position="316"/>
    </location>
</feature>
<dbReference type="GO" id="GO:0019432">
    <property type="term" value="P:triglyceride biosynthetic process"/>
    <property type="evidence" value="ECO:0007669"/>
    <property type="project" value="TreeGrafter"/>
</dbReference>
<evidence type="ECO:0000313" key="9">
    <source>
        <dbReference type="Ensembl" id="ENSBIXP00005003725.1"/>
    </source>
</evidence>
<keyword evidence="8" id="KW-0472">Membrane</keyword>
<dbReference type="InterPro" id="IPR014371">
    <property type="entry name" value="Oat_ACAT_DAG_ARE"/>
</dbReference>
<dbReference type="Proteomes" id="UP000429181">
    <property type="component" value="Chromosome 14"/>
</dbReference>
<proteinExistence type="predicted"/>
<dbReference type="PANTHER" id="PTHR10408">
    <property type="entry name" value="STEROL O-ACYLTRANSFERASE"/>
    <property type="match status" value="1"/>
</dbReference>
<feature type="transmembrane region" description="Helical" evidence="8">
    <location>
        <begin position="160"/>
        <end position="183"/>
    </location>
</feature>
<dbReference type="STRING" id="30522.A0A4W2FE72"/>